<accession>A0AAV6VPT4</accession>
<dbReference type="Proteomes" id="UP000827092">
    <property type="component" value="Unassembled WGS sequence"/>
</dbReference>
<sequence>MVGSFARFSRNWLFPWRLRFNLCQTPERNDGTVLHLARECCFLAAPPSPLQSKGSLEKKHSGNDPTPHSSYVITEYFGFIRTMHGLTLFTLKDPDSIRRSGGKSVTKAPNNEAEV</sequence>
<proteinExistence type="predicted"/>
<gene>
    <name evidence="2" type="ORF">JTE90_015491</name>
</gene>
<keyword evidence="3" id="KW-1185">Reference proteome</keyword>
<comment type="caution">
    <text evidence="2">The sequence shown here is derived from an EMBL/GenBank/DDBJ whole genome shotgun (WGS) entry which is preliminary data.</text>
</comment>
<evidence type="ECO:0000313" key="2">
    <source>
        <dbReference type="EMBL" id="KAG8198659.1"/>
    </source>
</evidence>
<dbReference type="EMBL" id="JAFNEN010000037">
    <property type="protein sequence ID" value="KAG8198659.1"/>
    <property type="molecule type" value="Genomic_DNA"/>
</dbReference>
<dbReference type="AlphaFoldDB" id="A0AAV6VPT4"/>
<feature type="region of interest" description="Disordered" evidence="1">
    <location>
        <begin position="93"/>
        <end position="115"/>
    </location>
</feature>
<evidence type="ECO:0000313" key="3">
    <source>
        <dbReference type="Proteomes" id="UP000827092"/>
    </source>
</evidence>
<organism evidence="2 3">
    <name type="scientific">Oedothorax gibbosus</name>
    <dbReference type="NCBI Taxonomy" id="931172"/>
    <lineage>
        <taxon>Eukaryota</taxon>
        <taxon>Metazoa</taxon>
        <taxon>Ecdysozoa</taxon>
        <taxon>Arthropoda</taxon>
        <taxon>Chelicerata</taxon>
        <taxon>Arachnida</taxon>
        <taxon>Araneae</taxon>
        <taxon>Araneomorphae</taxon>
        <taxon>Entelegynae</taxon>
        <taxon>Araneoidea</taxon>
        <taxon>Linyphiidae</taxon>
        <taxon>Erigoninae</taxon>
        <taxon>Oedothorax</taxon>
    </lineage>
</organism>
<evidence type="ECO:0000256" key="1">
    <source>
        <dbReference type="SAM" id="MobiDB-lite"/>
    </source>
</evidence>
<protein>
    <submittedName>
        <fullName evidence="2">Uncharacterized protein</fullName>
    </submittedName>
</protein>
<name>A0AAV6VPT4_9ARAC</name>
<reference evidence="2 3" key="1">
    <citation type="journal article" date="2022" name="Nat. Ecol. Evol.">
        <title>A masculinizing supergene underlies an exaggerated male reproductive morph in a spider.</title>
        <authorList>
            <person name="Hendrickx F."/>
            <person name="De Corte Z."/>
            <person name="Sonet G."/>
            <person name="Van Belleghem S.M."/>
            <person name="Kostlbacher S."/>
            <person name="Vangestel C."/>
        </authorList>
    </citation>
    <scope>NUCLEOTIDE SEQUENCE [LARGE SCALE GENOMIC DNA]</scope>
    <source>
        <strain evidence="2">W744_W776</strain>
    </source>
</reference>